<feature type="chain" id="PRO_5043752681" description="Fucosyltransferase N-terminal domain-containing protein" evidence="1">
    <location>
        <begin position="23"/>
        <end position="85"/>
    </location>
</feature>
<proteinExistence type="predicted"/>
<reference evidence="2 3" key="1">
    <citation type="journal article" date="2021" name="Elife">
        <title>Chloroplast acquisition without the gene transfer in kleptoplastic sea slugs, Plakobranchus ocellatus.</title>
        <authorList>
            <person name="Maeda T."/>
            <person name="Takahashi S."/>
            <person name="Yoshida T."/>
            <person name="Shimamura S."/>
            <person name="Takaki Y."/>
            <person name="Nagai Y."/>
            <person name="Toyoda A."/>
            <person name="Suzuki Y."/>
            <person name="Arimoto A."/>
            <person name="Ishii H."/>
            <person name="Satoh N."/>
            <person name="Nishiyama T."/>
            <person name="Hasebe M."/>
            <person name="Maruyama T."/>
            <person name="Minagawa J."/>
            <person name="Obokata J."/>
            <person name="Shigenobu S."/>
        </authorList>
    </citation>
    <scope>NUCLEOTIDE SEQUENCE [LARGE SCALE GENOMIC DNA]</scope>
</reference>
<evidence type="ECO:0008006" key="4">
    <source>
        <dbReference type="Google" id="ProtNLM"/>
    </source>
</evidence>
<accession>A0AAV4GAX3</accession>
<sequence length="85" mass="9579">MHRAAFFPPFTFLPIDWLFSLAGLEPPRNVTMVGGNGGPPEIKAQYPNRNHVHWCEKSREPNSAISGELLALHLSEQSWPLSIDR</sequence>
<dbReference type="EMBL" id="BMAT01008340">
    <property type="protein sequence ID" value="GFR82639.1"/>
    <property type="molecule type" value="Genomic_DNA"/>
</dbReference>
<protein>
    <recommendedName>
        <fullName evidence="4">Fucosyltransferase N-terminal domain-containing protein</fullName>
    </recommendedName>
</protein>
<evidence type="ECO:0000256" key="1">
    <source>
        <dbReference type="SAM" id="SignalP"/>
    </source>
</evidence>
<evidence type="ECO:0000313" key="3">
    <source>
        <dbReference type="Proteomes" id="UP000762676"/>
    </source>
</evidence>
<keyword evidence="3" id="KW-1185">Reference proteome</keyword>
<keyword evidence="1" id="KW-0732">Signal</keyword>
<comment type="caution">
    <text evidence="2">The sequence shown here is derived from an EMBL/GenBank/DDBJ whole genome shotgun (WGS) entry which is preliminary data.</text>
</comment>
<organism evidence="2 3">
    <name type="scientific">Elysia marginata</name>
    <dbReference type="NCBI Taxonomy" id="1093978"/>
    <lineage>
        <taxon>Eukaryota</taxon>
        <taxon>Metazoa</taxon>
        <taxon>Spiralia</taxon>
        <taxon>Lophotrochozoa</taxon>
        <taxon>Mollusca</taxon>
        <taxon>Gastropoda</taxon>
        <taxon>Heterobranchia</taxon>
        <taxon>Euthyneura</taxon>
        <taxon>Panpulmonata</taxon>
        <taxon>Sacoglossa</taxon>
        <taxon>Placobranchoidea</taxon>
        <taxon>Plakobranchidae</taxon>
        <taxon>Elysia</taxon>
    </lineage>
</organism>
<evidence type="ECO:0000313" key="2">
    <source>
        <dbReference type="EMBL" id="GFR82639.1"/>
    </source>
</evidence>
<gene>
    <name evidence="2" type="ORF">ElyMa_004103900</name>
</gene>
<dbReference type="AlphaFoldDB" id="A0AAV4GAX3"/>
<feature type="signal peptide" evidence="1">
    <location>
        <begin position="1"/>
        <end position="22"/>
    </location>
</feature>
<dbReference type="Proteomes" id="UP000762676">
    <property type="component" value="Unassembled WGS sequence"/>
</dbReference>
<name>A0AAV4GAX3_9GAST</name>